<dbReference type="EMBL" id="JARIHO010000020">
    <property type="protein sequence ID" value="KAJ7347074.1"/>
    <property type="molecule type" value="Genomic_DNA"/>
</dbReference>
<dbReference type="Proteomes" id="UP001218218">
    <property type="component" value="Unassembled WGS sequence"/>
</dbReference>
<feature type="chain" id="PRO_5042068401" evidence="1">
    <location>
        <begin position="17"/>
        <end position="130"/>
    </location>
</feature>
<dbReference type="AlphaFoldDB" id="A0AAD7A0E7"/>
<reference evidence="2" key="1">
    <citation type="submission" date="2023-03" db="EMBL/GenBank/DDBJ databases">
        <title>Massive genome expansion in bonnet fungi (Mycena s.s.) driven by repeated elements and novel gene families across ecological guilds.</title>
        <authorList>
            <consortium name="Lawrence Berkeley National Laboratory"/>
            <person name="Harder C.B."/>
            <person name="Miyauchi S."/>
            <person name="Viragh M."/>
            <person name="Kuo A."/>
            <person name="Thoen E."/>
            <person name="Andreopoulos B."/>
            <person name="Lu D."/>
            <person name="Skrede I."/>
            <person name="Drula E."/>
            <person name="Henrissat B."/>
            <person name="Morin E."/>
            <person name="Kohler A."/>
            <person name="Barry K."/>
            <person name="LaButti K."/>
            <person name="Morin E."/>
            <person name="Salamov A."/>
            <person name="Lipzen A."/>
            <person name="Mereny Z."/>
            <person name="Hegedus B."/>
            <person name="Baldrian P."/>
            <person name="Stursova M."/>
            <person name="Weitz H."/>
            <person name="Taylor A."/>
            <person name="Grigoriev I.V."/>
            <person name="Nagy L.G."/>
            <person name="Martin F."/>
            <person name="Kauserud H."/>
        </authorList>
    </citation>
    <scope>NUCLEOTIDE SEQUENCE</scope>
    <source>
        <strain evidence="2">CBHHK002</strain>
    </source>
</reference>
<evidence type="ECO:0000313" key="2">
    <source>
        <dbReference type="EMBL" id="KAJ7347074.1"/>
    </source>
</evidence>
<sequence>MRISLRFFALAPLVAAFPLASHNVAVARGTDAISPETPETQGNVFVCTNSGFTGTCSVFRGTSGQCIDFTGDFNDGITSVGPDPGQDCFFFTDLGCTGQQLGPVRSPGISNLVANAGFNDQISSFQCFFG</sequence>
<gene>
    <name evidence="2" type="ORF">DFH08DRAFT_208777</name>
</gene>
<accession>A0AAD7A0E7</accession>
<protein>
    <submittedName>
        <fullName evidence="2">Uncharacterized protein</fullName>
    </submittedName>
</protein>
<evidence type="ECO:0000313" key="3">
    <source>
        <dbReference type="Proteomes" id="UP001218218"/>
    </source>
</evidence>
<name>A0AAD7A0E7_9AGAR</name>
<keyword evidence="1" id="KW-0732">Signal</keyword>
<evidence type="ECO:0000256" key="1">
    <source>
        <dbReference type="SAM" id="SignalP"/>
    </source>
</evidence>
<organism evidence="2 3">
    <name type="scientific">Mycena albidolilacea</name>
    <dbReference type="NCBI Taxonomy" id="1033008"/>
    <lineage>
        <taxon>Eukaryota</taxon>
        <taxon>Fungi</taxon>
        <taxon>Dikarya</taxon>
        <taxon>Basidiomycota</taxon>
        <taxon>Agaricomycotina</taxon>
        <taxon>Agaricomycetes</taxon>
        <taxon>Agaricomycetidae</taxon>
        <taxon>Agaricales</taxon>
        <taxon>Marasmiineae</taxon>
        <taxon>Mycenaceae</taxon>
        <taxon>Mycena</taxon>
    </lineage>
</organism>
<comment type="caution">
    <text evidence="2">The sequence shown here is derived from an EMBL/GenBank/DDBJ whole genome shotgun (WGS) entry which is preliminary data.</text>
</comment>
<feature type="signal peptide" evidence="1">
    <location>
        <begin position="1"/>
        <end position="16"/>
    </location>
</feature>
<proteinExistence type="predicted"/>
<keyword evidence="3" id="KW-1185">Reference proteome</keyword>
<dbReference type="Gene3D" id="2.60.20.10">
    <property type="entry name" value="Crystallins"/>
    <property type="match status" value="1"/>
</dbReference>